<evidence type="ECO:0000313" key="16">
    <source>
        <dbReference type="Proteomes" id="UP000467840"/>
    </source>
</evidence>
<dbReference type="FunFam" id="3.40.50.2300:FF:000188">
    <property type="entry name" value="Glutamate receptor"/>
    <property type="match status" value="1"/>
</dbReference>
<evidence type="ECO:0000256" key="13">
    <source>
        <dbReference type="SAM" id="Phobius"/>
    </source>
</evidence>
<evidence type="ECO:0000259" key="14">
    <source>
        <dbReference type="SMART" id="SM00079"/>
    </source>
</evidence>
<evidence type="ECO:0000256" key="9">
    <source>
        <dbReference type="ARBA" id="ARBA00023180"/>
    </source>
</evidence>
<dbReference type="InterPro" id="IPR001320">
    <property type="entry name" value="Iontro_rcpt_C"/>
</dbReference>
<feature type="transmembrane region" description="Helical" evidence="13">
    <location>
        <begin position="629"/>
        <end position="653"/>
    </location>
</feature>
<name>A0A6A6LK51_HEVBR</name>
<dbReference type="PANTHER" id="PTHR34836:SF1">
    <property type="entry name" value="OS09G0428600 PROTEIN"/>
    <property type="match status" value="1"/>
</dbReference>
<evidence type="ECO:0000256" key="11">
    <source>
        <dbReference type="ARBA" id="ARBA00023303"/>
    </source>
</evidence>
<dbReference type="CDD" id="cd13686">
    <property type="entry name" value="GluR_Plant"/>
    <property type="match status" value="1"/>
</dbReference>
<dbReference type="SUPFAM" id="SSF53850">
    <property type="entry name" value="Periplasmic binding protein-like II"/>
    <property type="match status" value="1"/>
</dbReference>
<dbReference type="SUPFAM" id="SSF53822">
    <property type="entry name" value="Periplasmic binding protein-like I"/>
    <property type="match status" value="1"/>
</dbReference>
<dbReference type="InterPro" id="IPR028082">
    <property type="entry name" value="Peripla_BP_I"/>
</dbReference>
<evidence type="ECO:0000256" key="1">
    <source>
        <dbReference type="ARBA" id="ARBA00004141"/>
    </source>
</evidence>
<dbReference type="Gene3D" id="3.40.190.10">
    <property type="entry name" value="Periplasmic binding protein-like II"/>
    <property type="match status" value="2"/>
</dbReference>
<keyword evidence="8" id="KW-0675">Receptor</keyword>
<evidence type="ECO:0000256" key="4">
    <source>
        <dbReference type="ARBA" id="ARBA00022692"/>
    </source>
</evidence>
<dbReference type="SMART" id="SM00079">
    <property type="entry name" value="PBPe"/>
    <property type="match status" value="1"/>
</dbReference>
<comment type="subcellular location">
    <subcellularLocation>
        <location evidence="1">Membrane</location>
        <topology evidence="1">Multi-pass membrane protein</topology>
    </subcellularLocation>
</comment>
<dbReference type="EMBL" id="JAAGAX010000010">
    <property type="protein sequence ID" value="KAF2300835.1"/>
    <property type="molecule type" value="Genomic_DNA"/>
</dbReference>
<dbReference type="InterPro" id="IPR001828">
    <property type="entry name" value="ANF_lig-bd_rcpt"/>
</dbReference>
<evidence type="ECO:0000256" key="7">
    <source>
        <dbReference type="ARBA" id="ARBA00023136"/>
    </source>
</evidence>
<comment type="function">
    <text evidence="12">Glutamate-gated receptor that probably acts as a non-selective cation channel. May be involved in light-signal transduction and calcium homeostasis via the regulation of calcium influx into cells.</text>
</comment>
<protein>
    <recommendedName>
        <fullName evidence="14">Ionotropic glutamate receptor C-terminal domain-containing protein</fullName>
    </recommendedName>
</protein>
<evidence type="ECO:0000256" key="8">
    <source>
        <dbReference type="ARBA" id="ARBA00023170"/>
    </source>
</evidence>
<keyword evidence="10" id="KW-1071">Ligand-gated ion channel</keyword>
<dbReference type="GO" id="GO:0015276">
    <property type="term" value="F:ligand-gated monoatomic ion channel activity"/>
    <property type="evidence" value="ECO:0007669"/>
    <property type="project" value="InterPro"/>
</dbReference>
<dbReference type="Gene3D" id="3.40.50.2300">
    <property type="match status" value="2"/>
</dbReference>
<organism evidence="15 16">
    <name type="scientific">Hevea brasiliensis</name>
    <name type="common">Para rubber tree</name>
    <name type="synonym">Siphonia brasiliensis</name>
    <dbReference type="NCBI Taxonomy" id="3981"/>
    <lineage>
        <taxon>Eukaryota</taxon>
        <taxon>Viridiplantae</taxon>
        <taxon>Streptophyta</taxon>
        <taxon>Embryophyta</taxon>
        <taxon>Tracheophyta</taxon>
        <taxon>Spermatophyta</taxon>
        <taxon>Magnoliopsida</taxon>
        <taxon>eudicotyledons</taxon>
        <taxon>Gunneridae</taxon>
        <taxon>Pentapetalae</taxon>
        <taxon>rosids</taxon>
        <taxon>fabids</taxon>
        <taxon>Malpighiales</taxon>
        <taxon>Euphorbiaceae</taxon>
        <taxon>Crotonoideae</taxon>
        <taxon>Micrandreae</taxon>
        <taxon>Hevea</taxon>
    </lineage>
</organism>
<accession>A0A6A6LK51</accession>
<dbReference type="AlphaFoldDB" id="A0A6A6LK51"/>
<comment type="caution">
    <text evidence="15">The sequence shown here is derived from an EMBL/GenBank/DDBJ whole genome shotgun (WGS) entry which is preliminary data.</text>
</comment>
<keyword evidence="9" id="KW-0325">Glycoprotein</keyword>
<evidence type="ECO:0000256" key="3">
    <source>
        <dbReference type="ARBA" id="ARBA00022448"/>
    </source>
</evidence>
<dbReference type="InterPro" id="IPR015683">
    <property type="entry name" value="Ionotropic_Glu_rcpt"/>
</dbReference>
<keyword evidence="4 13" id="KW-0812">Transmembrane</keyword>
<dbReference type="InterPro" id="IPR044440">
    <property type="entry name" value="GABAb_receptor_plant_PBP1"/>
</dbReference>
<evidence type="ECO:0000256" key="5">
    <source>
        <dbReference type="ARBA" id="ARBA00022989"/>
    </source>
</evidence>
<gene>
    <name evidence="15" type="ORF">GH714_017699</name>
</gene>
<keyword evidence="11" id="KW-0407">Ion channel</keyword>
<evidence type="ECO:0000313" key="15">
    <source>
        <dbReference type="EMBL" id="KAF2300835.1"/>
    </source>
</evidence>
<comment type="subunit">
    <text evidence="2">May form heteromers.</text>
</comment>
<keyword evidence="7 13" id="KW-0472">Membrane</keyword>
<dbReference type="CDD" id="cd19990">
    <property type="entry name" value="PBP1_GABAb_receptor_plant"/>
    <property type="match status" value="1"/>
</dbReference>
<evidence type="ECO:0000256" key="2">
    <source>
        <dbReference type="ARBA" id="ARBA00011095"/>
    </source>
</evidence>
<keyword evidence="5 13" id="KW-1133">Transmembrane helix</keyword>
<proteinExistence type="predicted"/>
<sequence length="737" mass="82117">MQANFVIKLGEKAQVPIISFSASSPSLASIRSPYFFRATLSDSAQVNAISAIVQAFGWREAVPVYIDNEYGVGIMPYLTDSLQAVDTKVLYQSAISPFATDDQILEELCKLKAMQTRVFIVHVSPHLGSRLFTKAKEEGMMGKCYDWLMTYRMADFLNSMVYFVIESMQGVLGVKPYVPRSKRVKNFRVQWKKKFHHDHPDLIDAELNIYGLWAYDATIALAMAVERVAGTMNFGFQKRNISSSSTNLETLGVSQIGPSLRQALSNTNCRGITGDFLLINGHLKSSAFQMVNVVGDGARRVGFWLPGKGLVKRLKTTTANTSKNYSANNSTTLTTIIWPGDTASIPKGWEIPTDGKKLRIGVPVKEGFTQFANVTRYPDVNSAGTYNELIHHVSLGIFDAAVGDISIVANRSLYVDFTLPYMESGRESISMIVPLTKDVSKNAWVFLKPLTWDLWLLSLQFQPSVTTIDELIKKGDFVGYQKGSFVKETLKSLGFDESKLMPFKSAEECGQLLSRGSKNGGVAAAFDGPTTIHLILAQNCSKYTLVEPTSTLEAIRWKNVSNIQEFNTDGLGFAFPIGSPLAPDISRAILKVTEGDKIKDIWGKWFGDLSTCPDRCNSVRSNRLGLSSFWGLFLIAGISSFLALIIYTGMFIYQNRGILMPSDSRVPMWSRILHLLKIFNQKDFKSHTLKKSIVDDVRGITAPAMEVALLFLLRKWHYRSSWNATNTFCRRCLSLSK</sequence>
<reference evidence="15 16" key="1">
    <citation type="journal article" date="2020" name="Mol. Plant">
        <title>The Chromosome-Based Rubber Tree Genome Provides New Insights into Spurge Genome Evolution and Rubber Biosynthesis.</title>
        <authorList>
            <person name="Liu J."/>
            <person name="Shi C."/>
            <person name="Shi C.C."/>
            <person name="Li W."/>
            <person name="Zhang Q.J."/>
            <person name="Zhang Y."/>
            <person name="Li K."/>
            <person name="Lu H.F."/>
            <person name="Shi C."/>
            <person name="Zhu S.T."/>
            <person name="Xiao Z.Y."/>
            <person name="Nan H."/>
            <person name="Yue Y."/>
            <person name="Zhu X.G."/>
            <person name="Wu Y."/>
            <person name="Hong X.N."/>
            <person name="Fan G.Y."/>
            <person name="Tong Y."/>
            <person name="Zhang D."/>
            <person name="Mao C.L."/>
            <person name="Liu Y.L."/>
            <person name="Hao S.J."/>
            <person name="Liu W.Q."/>
            <person name="Lv M.Q."/>
            <person name="Zhang H.B."/>
            <person name="Liu Y."/>
            <person name="Hu-Tang G.R."/>
            <person name="Wang J.P."/>
            <person name="Wang J.H."/>
            <person name="Sun Y.H."/>
            <person name="Ni S.B."/>
            <person name="Chen W.B."/>
            <person name="Zhang X.C."/>
            <person name="Jiao Y.N."/>
            <person name="Eichler E.E."/>
            <person name="Li G.H."/>
            <person name="Liu X."/>
            <person name="Gao L.Z."/>
        </authorList>
    </citation>
    <scope>NUCLEOTIDE SEQUENCE [LARGE SCALE GENOMIC DNA]</scope>
    <source>
        <strain evidence="16">cv. GT1</strain>
        <tissue evidence="15">Leaf</tissue>
    </source>
</reference>
<feature type="domain" description="Ionotropic glutamate receptor C-terminal" evidence="14">
    <location>
        <begin position="357"/>
        <end position="608"/>
    </location>
</feature>
<dbReference type="GO" id="GO:0016020">
    <property type="term" value="C:membrane"/>
    <property type="evidence" value="ECO:0007669"/>
    <property type="project" value="UniProtKB-SubCell"/>
</dbReference>
<evidence type="ECO:0000256" key="10">
    <source>
        <dbReference type="ARBA" id="ARBA00023286"/>
    </source>
</evidence>
<dbReference type="Pfam" id="PF01094">
    <property type="entry name" value="ANF_receptor"/>
    <property type="match status" value="1"/>
</dbReference>
<evidence type="ECO:0000256" key="12">
    <source>
        <dbReference type="ARBA" id="ARBA00049638"/>
    </source>
</evidence>
<keyword evidence="6" id="KW-0406">Ion transport</keyword>
<keyword evidence="16" id="KW-1185">Reference proteome</keyword>
<dbReference type="PANTHER" id="PTHR34836">
    <property type="entry name" value="OS06G0188250 PROTEIN"/>
    <property type="match status" value="1"/>
</dbReference>
<evidence type="ECO:0000256" key="6">
    <source>
        <dbReference type="ARBA" id="ARBA00023065"/>
    </source>
</evidence>
<dbReference type="Proteomes" id="UP000467840">
    <property type="component" value="Chromosome 4"/>
</dbReference>
<keyword evidence="3" id="KW-0813">Transport</keyword>